<dbReference type="Pfam" id="PF00027">
    <property type="entry name" value="cNMP_binding"/>
    <property type="match status" value="1"/>
</dbReference>
<keyword evidence="2" id="KW-1133">Transmembrane helix</keyword>
<feature type="region of interest" description="Disordered" evidence="1">
    <location>
        <begin position="779"/>
        <end position="805"/>
    </location>
</feature>
<dbReference type="SUPFAM" id="SSF81324">
    <property type="entry name" value="Voltage-gated potassium channels"/>
    <property type="match status" value="1"/>
</dbReference>
<organism evidence="4 5">
    <name type="scientific">Tetrahymena thermophila (strain SB210)</name>
    <dbReference type="NCBI Taxonomy" id="312017"/>
    <lineage>
        <taxon>Eukaryota</taxon>
        <taxon>Sar</taxon>
        <taxon>Alveolata</taxon>
        <taxon>Ciliophora</taxon>
        <taxon>Intramacronucleata</taxon>
        <taxon>Oligohymenophorea</taxon>
        <taxon>Hymenostomatida</taxon>
        <taxon>Tetrahymenina</taxon>
        <taxon>Tetrahymenidae</taxon>
        <taxon>Tetrahymena</taxon>
    </lineage>
</organism>
<dbReference type="GO" id="GO:0003254">
    <property type="term" value="P:regulation of membrane depolarization"/>
    <property type="evidence" value="ECO:0007669"/>
    <property type="project" value="TreeGrafter"/>
</dbReference>
<feature type="region of interest" description="Disordered" evidence="1">
    <location>
        <begin position="1229"/>
        <end position="1256"/>
    </location>
</feature>
<dbReference type="SUPFAM" id="SSF51206">
    <property type="entry name" value="cAMP-binding domain-like"/>
    <property type="match status" value="1"/>
</dbReference>
<dbReference type="Gene3D" id="2.60.120.10">
    <property type="entry name" value="Jelly Rolls"/>
    <property type="match status" value="1"/>
</dbReference>
<keyword evidence="2" id="KW-0812">Transmembrane</keyword>
<dbReference type="PROSITE" id="PS50042">
    <property type="entry name" value="CNMP_BINDING_3"/>
    <property type="match status" value="1"/>
</dbReference>
<dbReference type="eggNOG" id="KOG0498">
    <property type="taxonomic scope" value="Eukaryota"/>
</dbReference>
<dbReference type="Gene3D" id="1.10.287.70">
    <property type="match status" value="1"/>
</dbReference>
<protein>
    <submittedName>
        <fullName evidence="4">Cation channel family protein</fullName>
    </submittedName>
</protein>
<dbReference type="InterPro" id="IPR014710">
    <property type="entry name" value="RmlC-like_jellyroll"/>
</dbReference>
<dbReference type="PANTHER" id="PTHR45689:SF5">
    <property type="entry name" value="I[[H]] CHANNEL, ISOFORM E"/>
    <property type="match status" value="1"/>
</dbReference>
<dbReference type="InterPro" id="IPR051413">
    <property type="entry name" value="K/Na_HCN_channel"/>
</dbReference>
<accession>W7X8F8</accession>
<dbReference type="GO" id="GO:0005249">
    <property type="term" value="F:voltage-gated potassium channel activity"/>
    <property type="evidence" value="ECO:0007669"/>
    <property type="project" value="TreeGrafter"/>
</dbReference>
<dbReference type="KEGG" id="tet:TTHERM_000145118"/>
<dbReference type="EMBL" id="GG662793">
    <property type="protein sequence ID" value="EWS75660.1"/>
    <property type="molecule type" value="Genomic_DNA"/>
</dbReference>
<dbReference type="RefSeq" id="XP_012651806.1">
    <property type="nucleotide sequence ID" value="XM_012796352.1"/>
</dbReference>
<dbReference type="eggNOG" id="KOG0500">
    <property type="taxonomic scope" value="Eukaryota"/>
</dbReference>
<dbReference type="OrthoDB" id="433309at2759"/>
<dbReference type="Proteomes" id="UP000009168">
    <property type="component" value="Unassembled WGS sequence"/>
</dbReference>
<dbReference type="InterPro" id="IPR000595">
    <property type="entry name" value="cNMP-bd_dom"/>
</dbReference>
<feature type="transmembrane region" description="Helical" evidence="2">
    <location>
        <begin position="400"/>
        <end position="424"/>
    </location>
</feature>
<keyword evidence="5" id="KW-1185">Reference proteome</keyword>
<dbReference type="Pfam" id="PF07885">
    <property type="entry name" value="Ion_trans_2"/>
    <property type="match status" value="1"/>
</dbReference>
<reference evidence="5" key="1">
    <citation type="journal article" date="2006" name="PLoS Biol.">
        <title>Macronuclear genome sequence of the ciliate Tetrahymena thermophila, a model eukaryote.</title>
        <authorList>
            <person name="Eisen J.A."/>
            <person name="Coyne R.S."/>
            <person name="Wu M."/>
            <person name="Wu D."/>
            <person name="Thiagarajan M."/>
            <person name="Wortman J.R."/>
            <person name="Badger J.H."/>
            <person name="Ren Q."/>
            <person name="Amedeo P."/>
            <person name="Jones K.M."/>
            <person name="Tallon L.J."/>
            <person name="Delcher A.L."/>
            <person name="Salzberg S.L."/>
            <person name="Silva J.C."/>
            <person name="Haas B.J."/>
            <person name="Majoros W.H."/>
            <person name="Farzad M."/>
            <person name="Carlton J.M."/>
            <person name="Smith R.K. Jr."/>
            <person name="Garg J."/>
            <person name="Pearlman R.E."/>
            <person name="Karrer K.M."/>
            <person name="Sun L."/>
            <person name="Manning G."/>
            <person name="Elde N.C."/>
            <person name="Turkewitz A.P."/>
            <person name="Asai D.J."/>
            <person name="Wilkes D.E."/>
            <person name="Wang Y."/>
            <person name="Cai H."/>
            <person name="Collins K."/>
            <person name="Stewart B.A."/>
            <person name="Lee S.R."/>
            <person name="Wilamowska K."/>
            <person name="Weinberg Z."/>
            <person name="Ruzzo W.L."/>
            <person name="Wloga D."/>
            <person name="Gaertig J."/>
            <person name="Frankel J."/>
            <person name="Tsao C.-C."/>
            <person name="Gorovsky M.A."/>
            <person name="Keeling P.J."/>
            <person name="Waller R.F."/>
            <person name="Patron N.J."/>
            <person name="Cherry J.M."/>
            <person name="Stover N.A."/>
            <person name="Krieger C.J."/>
            <person name="del Toro C."/>
            <person name="Ryder H.F."/>
            <person name="Williamson S.C."/>
            <person name="Barbeau R.A."/>
            <person name="Hamilton E.P."/>
            <person name="Orias E."/>
        </authorList>
    </citation>
    <scope>NUCLEOTIDE SEQUENCE [LARGE SCALE GENOMIC DNA]</scope>
    <source>
        <strain evidence="5">SB210</strain>
    </source>
</reference>
<feature type="transmembrane region" description="Helical" evidence="2">
    <location>
        <begin position="221"/>
        <end position="239"/>
    </location>
</feature>
<feature type="compositionally biased region" description="Polar residues" evidence="1">
    <location>
        <begin position="779"/>
        <end position="789"/>
    </location>
</feature>
<dbReference type="Gene3D" id="1.10.287.630">
    <property type="entry name" value="Helix hairpin bin"/>
    <property type="match status" value="1"/>
</dbReference>
<feature type="region of interest" description="Disordered" evidence="1">
    <location>
        <begin position="1196"/>
        <end position="1217"/>
    </location>
</feature>
<keyword evidence="2" id="KW-0472">Membrane</keyword>
<feature type="transmembrane region" description="Helical" evidence="2">
    <location>
        <begin position="321"/>
        <end position="345"/>
    </location>
</feature>
<gene>
    <name evidence="4" type="ORF">TTHERM_000145118</name>
</gene>
<proteinExistence type="predicted"/>
<dbReference type="GO" id="GO:0098855">
    <property type="term" value="C:HCN channel complex"/>
    <property type="evidence" value="ECO:0007669"/>
    <property type="project" value="TreeGrafter"/>
</dbReference>
<feature type="domain" description="Cyclic nucleotide-binding" evidence="3">
    <location>
        <begin position="545"/>
        <end position="622"/>
    </location>
</feature>
<evidence type="ECO:0000256" key="1">
    <source>
        <dbReference type="SAM" id="MobiDB-lite"/>
    </source>
</evidence>
<feature type="transmembrane region" description="Helical" evidence="2">
    <location>
        <begin position="260"/>
        <end position="278"/>
    </location>
</feature>
<sequence>MNFDTSQLQSSSAFEAVVRKKEKFNTSKFESRQQHFDLNDISKIGEIDKQDESYLDKQRIISIQDQNQSVITNNQGNVIQSSKTITMQLSDIVKRVRLMQAAKKLVNSTRSRMLKNMKTHQYSLINDKSQDFTDMKKDFFQNSIFSFAISRDSKWVFAKKIIQQFIFFLQKIPVINPSSRKKYFWDICVCLVLIYSFFIIPVMVCFSLQESDVSLKNILDIILIVNFLNILILCNTGFYKRGVLNKNRVSIWRKYFNEQMKIDFWSLIPLLVYRFLALNFIEQLGYYQFITLSIIIKWKEIQKIFNNTQQKYILFPNLRNIFKLLSLFFKILFIAHGCACFWIIAGRLSQKYQDQNWLSYKNLEGDSWNKQYLSAFYFCCVTMTTVGYGDISPQSTIEMFFCIVILLFACGVFGFSINTIQAILQDFSKAENEILDKMYIIKNYLNKKQINQILSKNVTEYLEYFWRGNQQTNQEEEEKMIKQLPDYLRNELLIESNKIILRDSLIFQNNFSEEVIHATIPIIQEINFTPLEVIYTENDENIDRSVYFVQEGIVEVYLEVIEHLQPGLGSIQKSYKVIKRLKKGDCFGEIEFFTDGNRQMNVRSLSFSTLLKINRSDFINTIKNFPTDYEQFCYIKDRLIFQNDYSKISHKCASCNSENHRIGYCPYLHFVSNKPKLFAILNKTQNQQRNESFPTQITNRKRQRYRLFPQQIMALVNNYVQVNEDLVEEFNEKYLSFDISKCDICSNLVNLQPSNQQYLHSNSDQAAANPLLNLYTVSNKQNNEGNQPKQKNDLAKNGKSGANKLNNSIGNQKILTFQQQFQNNNLSLHSYQQIDEQQPQKMNNLRNAGKLQSKISASILEGTDCQENYSPKDYKLQPISLLKQQSQSIELNNHCNQVFQNNQQQHINQLIQNQNGMYSNMNSFIFQQSPDLDNQEQTSLQTKLNKQIANNFQNASINNQLYNKNQSMQNMDQDQQQRDEIYLRKLSMFYTYEDVLNIYNSQNNQQNFHIKKLFFDIFYGEFEKIKVFELYYPLNNFQYVVKQIHMDSNQKKKMRQKLLEQQRQNMNKIIMKKKKKNGGRASVNITSADYQVVKLLVDKFEQENKEIKSMKGSSIMPNNSGMNSNIYMNNLNINSSPQFNNRRNSLTGSLVNYKTQKSVKNIEKTNFQDSENENNEGQSISKSNITQNQTIFNCKQNHSPQNISLSSSEAIGESRNSSQVYDIYNKQQSESMQQNQEFKQSQNQSNKQQKQKKSNQITQNEIQIFLNIENKLSPPFLEEPALNNEHSEIPDIRLCQYNNQINQIDNI</sequence>
<feature type="transmembrane region" description="Helical" evidence="2">
    <location>
        <begin position="183"/>
        <end position="209"/>
    </location>
</feature>
<dbReference type="GO" id="GO:0035725">
    <property type="term" value="P:sodium ion transmembrane transport"/>
    <property type="evidence" value="ECO:0007669"/>
    <property type="project" value="TreeGrafter"/>
</dbReference>
<dbReference type="InterPro" id="IPR013099">
    <property type="entry name" value="K_chnl_dom"/>
</dbReference>
<dbReference type="InterPro" id="IPR018490">
    <property type="entry name" value="cNMP-bd_dom_sf"/>
</dbReference>
<feature type="compositionally biased region" description="Low complexity" evidence="1">
    <location>
        <begin position="1233"/>
        <end position="1256"/>
    </location>
</feature>
<evidence type="ECO:0000259" key="3">
    <source>
        <dbReference type="PROSITE" id="PS50042"/>
    </source>
</evidence>
<dbReference type="GeneID" id="24437501"/>
<evidence type="ECO:0000313" key="5">
    <source>
        <dbReference type="Proteomes" id="UP000009168"/>
    </source>
</evidence>
<dbReference type="PANTHER" id="PTHR45689">
    <property type="entry name" value="I[[H]] CHANNEL, ISOFORM E"/>
    <property type="match status" value="1"/>
</dbReference>
<dbReference type="InParanoid" id="W7X8F8"/>
<evidence type="ECO:0000256" key="2">
    <source>
        <dbReference type="SAM" id="Phobius"/>
    </source>
</evidence>
<dbReference type="CDD" id="cd00038">
    <property type="entry name" value="CAP_ED"/>
    <property type="match status" value="1"/>
</dbReference>
<evidence type="ECO:0000313" key="4">
    <source>
        <dbReference type="EMBL" id="EWS75660.1"/>
    </source>
</evidence>
<name>W7X8F8_TETTS</name>